<dbReference type="InterPro" id="IPR003439">
    <property type="entry name" value="ABC_transporter-like_ATP-bd"/>
</dbReference>
<feature type="transmembrane region" description="Helical" evidence="8">
    <location>
        <begin position="90"/>
        <end position="111"/>
    </location>
</feature>
<evidence type="ECO:0000256" key="7">
    <source>
        <dbReference type="ARBA" id="ARBA00023136"/>
    </source>
</evidence>
<dbReference type="SMART" id="SM00382">
    <property type="entry name" value="AAA"/>
    <property type="match status" value="2"/>
</dbReference>
<feature type="transmembrane region" description="Helical" evidence="8">
    <location>
        <begin position="351"/>
        <end position="378"/>
    </location>
</feature>
<keyword evidence="7 8" id="KW-0472">Membrane</keyword>
<feature type="domain" description="ABC transporter" evidence="9">
    <location>
        <begin position="1012"/>
        <end position="1243"/>
    </location>
</feature>
<accession>A0ABM1MGX4</accession>
<feature type="transmembrane region" description="Helical" evidence="8">
    <location>
        <begin position="832"/>
        <end position="851"/>
    </location>
</feature>
<keyword evidence="2" id="KW-0813">Transport</keyword>
<dbReference type="InterPro" id="IPR003593">
    <property type="entry name" value="AAA+_ATPase"/>
</dbReference>
<evidence type="ECO:0000256" key="3">
    <source>
        <dbReference type="ARBA" id="ARBA00022692"/>
    </source>
</evidence>
<evidence type="ECO:0000256" key="8">
    <source>
        <dbReference type="SAM" id="Phobius"/>
    </source>
</evidence>
<feature type="transmembrane region" description="Helical" evidence="8">
    <location>
        <begin position="205"/>
        <end position="226"/>
    </location>
</feature>
<gene>
    <name evidence="12" type="primary">LOC108560682</name>
</gene>
<dbReference type="CDD" id="cd03250">
    <property type="entry name" value="ABCC_MRP_domain1"/>
    <property type="match status" value="1"/>
</dbReference>
<dbReference type="Pfam" id="PF00005">
    <property type="entry name" value="ABC_tran"/>
    <property type="match status" value="2"/>
</dbReference>
<dbReference type="Proteomes" id="UP000695000">
    <property type="component" value="Unplaced"/>
</dbReference>
<sequence>MEMFENSESKKLNSNPKEKANIISTIFFCYTIPLFRKGWKKDLTENDLYKTLPQHSSELLGDNLQREWEKEIKKDDPSLFKALYRTFGRLYYKFCFILIFFQSLRICQPIALYYLMKYYVPEQTEYSINDAYIYTSIIVISSIIFVTTVHSYVTALQHMGMMVRVSCCSLVYRKCLRLSNKALGDTTAGQMINLLSNDVSRFDTVCVNLPYMLLCPLELIIILVILYFYVGPLIFCGVGMITMFIPLQVYLGKKFSNVRLRTALKTDERVRLMSEIISGIQVIKMYTWEDSFAKLIAAARKSEIKQILATCNIKSIVLSLSIFTARFAVFFSMLLYVLIDTIPTAENVFMIISFFNIIRQSLTLTLPNGISQIAEAIISMNRLKKFMLMHEVEMLPHQETTANSPIIHIKDVKAKWNEDITDMTLDNINLDFQKGQLVTVIGEVGSGKSSLLQLILHELPALEGIIEVRGKISYAAQEPWLFTGTIRQNILFGNSYYKDKYNKVIDVCALRRDLALFAHGDGTIIGEKGVILSGGQRARVNLARAIYEEADIYLLDDPLSAVDAHVGRLIFEECISNYLRDKCTVLVTHQVQYLKNVPKIVILKNGHVSFEGRYDELQNVVSSDFIALLEKSDDEQNGDAKKQEEKLDEEPEIRPAQLVQVENRSVGKVKSAIYMAYLKAGGNVCMVIFIIILFILTQVGVSACDYFITYWVIVEQNRSTGSDPESLLTTYECIYIYSGIVVRMIIITLLRSVMYFKFSMKASTNLHNNMFRRIVRASMSFFHNNSSGIILNRFSKDMGSIDEQFPYVSLDTIQVGSQVLGITIISSIVSPWLLLAIITITIIFYFLRVIYLKTSRNIKRLEGIAKSPVFTHLNSSLQGLTTIRAFRAQDILRKKFDLYQDLHSSAWHSFLSCSRAFGFWLDLFCSFYVALVGYSFLLTNEKYGANVGLALTQAMSLTGMFQWGMRQWSEMENHMTSVERVVEYTNVEQEKSKFEGNAPLSKNWPKNGAIEFRKVSLKYSAEGQYVLKHISVDIKSKEKIGIVGRTGAGKSSLITCLFQLAHTEGIIEIDGINTQMVHLKKLRSKISIIPQEPVLFGGTLRRNLDPFDEYTDKTLWEALEQVEMKPTVVDIPLGLGMKINEGGSNFSVGQRQLICLARAIIRDNNILVMDEATANVDPKTDSLIQKTIREKFQDCTVLTIAHRLNTIVDSDKILVLDNGEAKEFDEPHILLQNPVGYFYSLVEQTGPMAATIASIAKENYNTRKSKIIKD</sequence>
<evidence type="ECO:0000256" key="5">
    <source>
        <dbReference type="ARBA" id="ARBA00022840"/>
    </source>
</evidence>
<dbReference type="Gene3D" id="3.40.50.300">
    <property type="entry name" value="P-loop containing nucleotide triphosphate hydrolases"/>
    <property type="match status" value="2"/>
</dbReference>
<dbReference type="PANTHER" id="PTHR24223">
    <property type="entry name" value="ATP-BINDING CASSETTE SUB-FAMILY C"/>
    <property type="match status" value="1"/>
</dbReference>
<dbReference type="InterPro" id="IPR036640">
    <property type="entry name" value="ABC1_TM_sf"/>
</dbReference>
<dbReference type="GeneID" id="108560682"/>
<evidence type="ECO:0000256" key="6">
    <source>
        <dbReference type="ARBA" id="ARBA00022989"/>
    </source>
</evidence>
<evidence type="ECO:0000259" key="10">
    <source>
        <dbReference type="PROSITE" id="PS50929"/>
    </source>
</evidence>
<feature type="transmembrane region" description="Helical" evidence="8">
    <location>
        <begin position="316"/>
        <end position="339"/>
    </location>
</feature>
<evidence type="ECO:0000313" key="11">
    <source>
        <dbReference type="Proteomes" id="UP000695000"/>
    </source>
</evidence>
<feature type="transmembrane region" description="Helical" evidence="8">
    <location>
        <begin position="684"/>
        <end position="714"/>
    </location>
</feature>
<dbReference type="Gene3D" id="1.20.1560.10">
    <property type="entry name" value="ABC transporter type 1, transmembrane domain"/>
    <property type="match status" value="2"/>
</dbReference>
<dbReference type="CDD" id="cd03244">
    <property type="entry name" value="ABCC_MRP_domain2"/>
    <property type="match status" value="1"/>
</dbReference>
<dbReference type="InterPro" id="IPR027417">
    <property type="entry name" value="P-loop_NTPase"/>
</dbReference>
<comment type="subcellular location">
    <subcellularLocation>
        <location evidence="1">Membrane</location>
    </subcellularLocation>
</comment>
<evidence type="ECO:0000256" key="1">
    <source>
        <dbReference type="ARBA" id="ARBA00004370"/>
    </source>
</evidence>
<dbReference type="RefSeq" id="XP_017773824.1">
    <property type="nucleotide sequence ID" value="XM_017918335.1"/>
</dbReference>
<dbReference type="PANTHER" id="PTHR24223:SF448">
    <property type="entry name" value="FI20146P1-RELATED"/>
    <property type="match status" value="1"/>
</dbReference>
<name>A0ABM1MGX4_NICVS</name>
<feature type="transmembrane region" description="Helical" evidence="8">
    <location>
        <begin position="232"/>
        <end position="251"/>
    </location>
</feature>
<keyword evidence="5" id="KW-0067">ATP-binding</keyword>
<organism evidence="11 12">
    <name type="scientific">Nicrophorus vespilloides</name>
    <name type="common">Boreal carrion beetle</name>
    <dbReference type="NCBI Taxonomy" id="110193"/>
    <lineage>
        <taxon>Eukaryota</taxon>
        <taxon>Metazoa</taxon>
        <taxon>Ecdysozoa</taxon>
        <taxon>Arthropoda</taxon>
        <taxon>Hexapoda</taxon>
        <taxon>Insecta</taxon>
        <taxon>Pterygota</taxon>
        <taxon>Neoptera</taxon>
        <taxon>Endopterygota</taxon>
        <taxon>Coleoptera</taxon>
        <taxon>Polyphaga</taxon>
        <taxon>Staphyliniformia</taxon>
        <taxon>Silphidae</taxon>
        <taxon>Nicrophorinae</taxon>
        <taxon>Nicrophorus</taxon>
    </lineage>
</organism>
<feature type="transmembrane region" description="Helical" evidence="8">
    <location>
        <begin position="917"/>
        <end position="937"/>
    </location>
</feature>
<evidence type="ECO:0000256" key="4">
    <source>
        <dbReference type="ARBA" id="ARBA00022741"/>
    </source>
</evidence>
<feature type="transmembrane region" description="Helical" evidence="8">
    <location>
        <begin position="943"/>
        <end position="965"/>
    </location>
</feature>
<keyword evidence="11" id="KW-1185">Reference proteome</keyword>
<keyword evidence="6 8" id="KW-1133">Transmembrane helix</keyword>
<feature type="domain" description="ABC transporter" evidence="9">
    <location>
        <begin position="407"/>
        <end position="630"/>
    </location>
</feature>
<keyword evidence="3 8" id="KW-0812">Transmembrane</keyword>
<evidence type="ECO:0000259" key="9">
    <source>
        <dbReference type="PROSITE" id="PS50893"/>
    </source>
</evidence>
<feature type="domain" description="ABC transmembrane type-1" evidence="10">
    <location>
        <begin position="96"/>
        <end position="363"/>
    </location>
</feature>
<dbReference type="InterPro" id="IPR050173">
    <property type="entry name" value="ABC_transporter_C-like"/>
</dbReference>
<dbReference type="PROSITE" id="PS50893">
    <property type="entry name" value="ABC_TRANSPORTER_2"/>
    <property type="match status" value="2"/>
</dbReference>
<dbReference type="SUPFAM" id="SSF52540">
    <property type="entry name" value="P-loop containing nucleoside triphosphate hydrolases"/>
    <property type="match status" value="2"/>
</dbReference>
<dbReference type="PROSITE" id="PS00211">
    <property type="entry name" value="ABC_TRANSPORTER_1"/>
    <property type="match status" value="2"/>
</dbReference>
<feature type="domain" description="ABC transmembrane type-1" evidence="10">
    <location>
        <begin position="678"/>
        <end position="973"/>
    </location>
</feature>
<evidence type="ECO:0000256" key="2">
    <source>
        <dbReference type="ARBA" id="ARBA00022448"/>
    </source>
</evidence>
<protein>
    <submittedName>
        <fullName evidence="12">Multidrug resistance-associated protein 4 isoform X2</fullName>
    </submittedName>
</protein>
<proteinExistence type="predicted"/>
<dbReference type="SUPFAM" id="SSF90123">
    <property type="entry name" value="ABC transporter transmembrane region"/>
    <property type="match status" value="2"/>
</dbReference>
<keyword evidence="4" id="KW-0547">Nucleotide-binding</keyword>
<dbReference type="Pfam" id="PF00664">
    <property type="entry name" value="ABC_membrane"/>
    <property type="match status" value="2"/>
</dbReference>
<feature type="transmembrane region" description="Helical" evidence="8">
    <location>
        <begin position="734"/>
        <end position="756"/>
    </location>
</feature>
<dbReference type="PROSITE" id="PS50929">
    <property type="entry name" value="ABC_TM1F"/>
    <property type="match status" value="2"/>
</dbReference>
<reference evidence="12" key="1">
    <citation type="submission" date="2025-08" db="UniProtKB">
        <authorList>
            <consortium name="RefSeq"/>
        </authorList>
    </citation>
    <scope>IDENTIFICATION</scope>
    <source>
        <tissue evidence="12">Whole Larva</tissue>
    </source>
</reference>
<dbReference type="InterPro" id="IPR017871">
    <property type="entry name" value="ABC_transporter-like_CS"/>
</dbReference>
<evidence type="ECO:0000313" key="12">
    <source>
        <dbReference type="RefSeq" id="XP_017773824.1"/>
    </source>
</evidence>
<dbReference type="InterPro" id="IPR011527">
    <property type="entry name" value="ABC1_TM_dom"/>
</dbReference>
<feature type="transmembrane region" description="Helical" evidence="8">
    <location>
        <begin position="131"/>
        <end position="153"/>
    </location>
</feature>